<dbReference type="Proteomes" id="UP001500886">
    <property type="component" value="Unassembled WGS sequence"/>
</dbReference>
<evidence type="ECO:0000313" key="1">
    <source>
        <dbReference type="EMBL" id="GAA2724545.1"/>
    </source>
</evidence>
<gene>
    <name evidence="1" type="ORF">GCM10010315_54660</name>
</gene>
<dbReference type="EMBL" id="BAAASL010000026">
    <property type="protein sequence ID" value="GAA2724545.1"/>
    <property type="molecule type" value="Genomic_DNA"/>
</dbReference>
<evidence type="ECO:0000313" key="2">
    <source>
        <dbReference type="Proteomes" id="UP001500886"/>
    </source>
</evidence>
<sequence length="58" mass="6289">MLVTPGQRADCTQFEPVMERIPVPRPAAGRSPFRAAATRYDNRACVDLGTVTAAVLMI</sequence>
<name>A0ABN3U515_9ACTN</name>
<organism evidence="1 2">
    <name type="scientific">Streptomyces luteosporeus</name>
    <dbReference type="NCBI Taxonomy" id="173856"/>
    <lineage>
        <taxon>Bacteria</taxon>
        <taxon>Bacillati</taxon>
        <taxon>Actinomycetota</taxon>
        <taxon>Actinomycetes</taxon>
        <taxon>Kitasatosporales</taxon>
        <taxon>Streptomycetaceae</taxon>
        <taxon>Streptomyces</taxon>
    </lineage>
</organism>
<accession>A0ABN3U515</accession>
<reference evidence="1 2" key="1">
    <citation type="journal article" date="2019" name="Int. J. Syst. Evol. Microbiol.">
        <title>The Global Catalogue of Microorganisms (GCM) 10K type strain sequencing project: providing services to taxonomists for standard genome sequencing and annotation.</title>
        <authorList>
            <consortium name="The Broad Institute Genomics Platform"/>
            <consortium name="The Broad Institute Genome Sequencing Center for Infectious Disease"/>
            <person name="Wu L."/>
            <person name="Ma J."/>
        </authorList>
    </citation>
    <scope>NUCLEOTIDE SEQUENCE [LARGE SCALE GENOMIC DNA]</scope>
    <source>
        <strain evidence="1 2">JCM 4542</strain>
    </source>
</reference>
<comment type="caution">
    <text evidence="1">The sequence shown here is derived from an EMBL/GenBank/DDBJ whole genome shotgun (WGS) entry which is preliminary data.</text>
</comment>
<proteinExistence type="predicted"/>
<protein>
    <submittedName>
        <fullName evidence="1">Uncharacterized protein</fullName>
    </submittedName>
</protein>
<keyword evidence="2" id="KW-1185">Reference proteome</keyword>